<dbReference type="OrthoDB" id="9759607at2"/>
<evidence type="ECO:0000259" key="2">
    <source>
        <dbReference type="PROSITE" id="PS50887"/>
    </source>
</evidence>
<dbReference type="PANTHER" id="PTHR45138:SF9">
    <property type="entry name" value="DIGUANYLATE CYCLASE DGCM-RELATED"/>
    <property type="match status" value="1"/>
</dbReference>
<feature type="transmembrane region" description="Helical" evidence="1">
    <location>
        <begin position="32"/>
        <end position="58"/>
    </location>
</feature>
<keyword evidence="1" id="KW-1133">Transmembrane helix</keyword>
<dbReference type="PANTHER" id="PTHR45138">
    <property type="entry name" value="REGULATORY COMPONENTS OF SENSORY TRANSDUCTION SYSTEM"/>
    <property type="match status" value="1"/>
</dbReference>
<comment type="caution">
    <text evidence="3">The sequence shown here is derived from an EMBL/GenBank/DDBJ whole genome shotgun (WGS) entry which is preliminary data.</text>
</comment>
<dbReference type="PROSITE" id="PS50887">
    <property type="entry name" value="GGDEF"/>
    <property type="match status" value="1"/>
</dbReference>
<sequence length="281" mass="31450">MLAGFSTVELTGWGVVTQTPKSVAIDSVDNQVISMLLIELPLIISSMIIVFIVAGLIVKPLQNIAIIAENSIQESEMKELKQLNVFYYEALQIKNALIQSFSFLHNQVSFLKDQSTIDPLTSLTNRRTLDTVLQSWTYQGKEFSVIMIDIDHFKLINDTKGHAIGDEVLKFFSDQMKKVTREEDICCRFGGEEFLILLPETTVKQAYNIAEYFLKILADTESPSGQPLTFSAGIASFPRQAANSKELIEFADKALYAAKRAGRNRIIIANQKNTPLSDFLS</sequence>
<keyword evidence="1" id="KW-0472">Membrane</keyword>
<dbReference type="GO" id="GO:0052621">
    <property type="term" value="F:diguanylate cyclase activity"/>
    <property type="evidence" value="ECO:0007669"/>
    <property type="project" value="TreeGrafter"/>
</dbReference>
<dbReference type="NCBIfam" id="TIGR00254">
    <property type="entry name" value="GGDEF"/>
    <property type="match status" value="1"/>
</dbReference>
<reference evidence="3 4" key="1">
    <citation type="submission" date="2018-12" db="EMBL/GenBank/DDBJ databases">
        <authorList>
            <person name="Yu L."/>
        </authorList>
    </citation>
    <scope>NUCLEOTIDE SEQUENCE [LARGE SCALE GENOMIC DNA]</scope>
    <source>
        <strain evidence="3 4">S5H2222</strain>
    </source>
</reference>
<evidence type="ECO:0000313" key="4">
    <source>
        <dbReference type="Proteomes" id="UP000276349"/>
    </source>
</evidence>
<evidence type="ECO:0000256" key="1">
    <source>
        <dbReference type="SAM" id="Phobius"/>
    </source>
</evidence>
<dbReference type="Gene3D" id="3.30.70.270">
    <property type="match status" value="1"/>
</dbReference>
<feature type="domain" description="GGDEF" evidence="2">
    <location>
        <begin position="141"/>
        <end position="271"/>
    </location>
</feature>
<keyword evidence="4" id="KW-1185">Reference proteome</keyword>
<dbReference type="SMART" id="SM00267">
    <property type="entry name" value="GGDEF"/>
    <property type="match status" value="1"/>
</dbReference>
<dbReference type="FunFam" id="3.30.70.270:FF:000001">
    <property type="entry name" value="Diguanylate cyclase domain protein"/>
    <property type="match status" value="1"/>
</dbReference>
<gene>
    <name evidence="3" type="ORF">EKG35_02070</name>
</gene>
<dbReference type="InterPro" id="IPR029787">
    <property type="entry name" value="Nucleotide_cyclase"/>
</dbReference>
<dbReference type="InterPro" id="IPR043128">
    <property type="entry name" value="Rev_trsase/Diguanyl_cyclase"/>
</dbReference>
<proteinExistence type="predicted"/>
<accession>A0A3S0HNI8</accession>
<dbReference type="EMBL" id="RXNR01000004">
    <property type="protein sequence ID" value="RTQ95789.1"/>
    <property type="molecule type" value="Genomic_DNA"/>
</dbReference>
<dbReference type="InterPro" id="IPR050469">
    <property type="entry name" value="Diguanylate_Cyclase"/>
</dbReference>
<evidence type="ECO:0000313" key="3">
    <source>
        <dbReference type="EMBL" id="RTQ95789.1"/>
    </source>
</evidence>
<organism evidence="3 4">
    <name type="scientific">Lysinibacillus telephonicus</name>
    <dbReference type="NCBI Taxonomy" id="1714840"/>
    <lineage>
        <taxon>Bacteria</taxon>
        <taxon>Bacillati</taxon>
        <taxon>Bacillota</taxon>
        <taxon>Bacilli</taxon>
        <taxon>Bacillales</taxon>
        <taxon>Bacillaceae</taxon>
        <taxon>Lysinibacillus</taxon>
    </lineage>
</organism>
<dbReference type="Proteomes" id="UP000276349">
    <property type="component" value="Unassembled WGS sequence"/>
</dbReference>
<dbReference type="SUPFAM" id="SSF55073">
    <property type="entry name" value="Nucleotide cyclase"/>
    <property type="match status" value="1"/>
</dbReference>
<protein>
    <submittedName>
        <fullName evidence="3">GGDEF domain-containing protein</fullName>
    </submittedName>
</protein>
<dbReference type="Pfam" id="PF00990">
    <property type="entry name" value="GGDEF"/>
    <property type="match status" value="1"/>
</dbReference>
<keyword evidence="1" id="KW-0812">Transmembrane</keyword>
<dbReference type="InterPro" id="IPR000160">
    <property type="entry name" value="GGDEF_dom"/>
</dbReference>
<dbReference type="AlphaFoldDB" id="A0A3S0HNI8"/>
<name>A0A3S0HNI8_9BACI</name>
<dbReference type="CDD" id="cd01949">
    <property type="entry name" value="GGDEF"/>
    <property type="match status" value="1"/>
</dbReference>